<sequence>MKRLLVCLPLLFVLVSCNKSEPPKPRVEVPINTAKVLTKEVPFSLWSTLSVVPDKDSIVRVRSKIQGTVQSIKVQVGDRVERGSLLAIVKAPDTTDLYSQEVSLRIQTANAERIYRLKKELYELGAIPKTELLDAETNLKVLESQLEAVRRKLKLLGGGFGYASIYSPIDGVVYQININVGDTVDTSTDMISIVKPGKTLFVAYLPPEKAYLLKEHQTVKVLVDDQRTYEATVLYVSDVVDPSTKSVKVYMKPLEVSDIKIGSFLSVRLILGTRKYQVIPKSSLVYREGKYYVYVLENNKPKKVEVQMIEDLGDGNVAVSGLEEGKEVITNPVVEGSL</sequence>
<protein>
    <submittedName>
        <fullName evidence="3">Membrane fusion protein, cobalt-zinc-cadmium efflux system</fullName>
    </submittedName>
</protein>
<dbReference type="Gene3D" id="2.40.420.20">
    <property type="match status" value="1"/>
</dbReference>
<dbReference type="OrthoDB" id="10524at2"/>
<dbReference type="Gene3D" id="2.40.50.100">
    <property type="match status" value="1"/>
</dbReference>
<dbReference type="InterPro" id="IPR058647">
    <property type="entry name" value="BSH_CzcB-like"/>
</dbReference>
<dbReference type="RefSeq" id="WP_079653860.1">
    <property type="nucleotide sequence ID" value="NZ_LT670846.1"/>
</dbReference>
<dbReference type="STRING" id="381751.SAMN05444391_0713"/>
<dbReference type="Proteomes" id="UP000189810">
    <property type="component" value="Chromosome I"/>
</dbReference>
<dbReference type="Gene3D" id="2.40.30.170">
    <property type="match status" value="1"/>
</dbReference>
<dbReference type="InterPro" id="IPR006143">
    <property type="entry name" value="RND_pump_MFP"/>
</dbReference>
<evidence type="ECO:0000259" key="2">
    <source>
        <dbReference type="Pfam" id="PF25973"/>
    </source>
</evidence>
<evidence type="ECO:0000256" key="1">
    <source>
        <dbReference type="ARBA" id="ARBA00009477"/>
    </source>
</evidence>
<dbReference type="PROSITE" id="PS51257">
    <property type="entry name" value="PROKAR_LIPOPROTEIN"/>
    <property type="match status" value="1"/>
</dbReference>
<dbReference type="PANTHER" id="PTHR30469:SF15">
    <property type="entry name" value="HLYD FAMILY OF SECRETION PROTEINS"/>
    <property type="match status" value="1"/>
</dbReference>
<keyword evidence="4" id="KW-1185">Reference proteome</keyword>
<dbReference type="GO" id="GO:0015562">
    <property type="term" value="F:efflux transmembrane transporter activity"/>
    <property type="evidence" value="ECO:0007669"/>
    <property type="project" value="TreeGrafter"/>
</dbReference>
<dbReference type="AlphaFoldDB" id="A0A1M6RN62"/>
<dbReference type="Pfam" id="PF25973">
    <property type="entry name" value="BSH_CzcB"/>
    <property type="match status" value="1"/>
</dbReference>
<gene>
    <name evidence="3" type="ORF">SAMN05444391_0713</name>
</gene>
<reference evidence="3 4" key="1">
    <citation type="submission" date="2016-11" db="EMBL/GenBank/DDBJ databases">
        <authorList>
            <person name="Jaros S."/>
            <person name="Januszkiewicz K."/>
            <person name="Wedrychowicz H."/>
        </authorList>
    </citation>
    <scope>NUCLEOTIDE SEQUENCE [LARGE SCALE GENOMIC DNA]</scope>
    <source>
        <strain evidence="3 4">DSM 19557</strain>
    </source>
</reference>
<name>A0A1M6RN62_9AQUI</name>
<evidence type="ECO:0000313" key="4">
    <source>
        <dbReference type="Proteomes" id="UP000189810"/>
    </source>
</evidence>
<proteinExistence type="inferred from homology"/>
<dbReference type="GO" id="GO:1990281">
    <property type="term" value="C:efflux pump complex"/>
    <property type="evidence" value="ECO:0007669"/>
    <property type="project" value="TreeGrafter"/>
</dbReference>
<dbReference type="SUPFAM" id="SSF111369">
    <property type="entry name" value="HlyD-like secretion proteins"/>
    <property type="match status" value="1"/>
</dbReference>
<comment type="similarity">
    <text evidence="1">Belongs to the membrane fusion protein (MFP) (TC 8.A.1) family.</text>
</comment>
<organism evidence="3 4">
    <name type="scientific">Thermocrinis minervae</name>
    <dbReference type="NCBI Taxonomy" id="381751"/>
    <lineage>
        <taxon>Bacteria</taxon>
        <taxon>Pseudomonadati</taxon>
        <taxon>Aquificota</taxon>
        <taxon>Aquificia</taxon>
        <taxon>Aquificales</taxon>
        <taxon>Aquificaceae</taxon>
        <taxon>Thermocrinis</taxon>
    </lineage>
</organism>
<dbReference type="PANTHER" id="PTHR30469">
    <property type="entry name" value="MULTIDRUG RESISTANCE PROTEIN MDTA"/>
    <property type="match status" value="1"/>
</dbReference>
<dbReference type="EMBL" id="LT670846">
    <property type="protein sequence ID" value="SHK33895.1"/>
    <property type="molecule type" value="Genomic_DNA"/>
</dbReference>
<evidence type="ECO:0000313" key="3">
    <source>
        <dbReference type="EMBL" id="SHK33895.1"/>
    </source>
</evidence>
<dbReference type="Gene3D" id="1.10.287.470">
    <property type="entry name" value="Helix hairpin bin"/>
    <property type="match status" value="1"/>
</dbReference>
<accession>A0A1M6RN62</accession>
<dbReference type="NCBIfam" id="TIGR01730">
    <property type="entry name" value="RND_mfp"/>
    <property type="match status" value="1"/>
</dbReference>
<feature type="domain" description="CzcB-like barrel-sandwich hybrid" evidence="2">
    <location>
        <begin position="58"/>
        <end position="193"/>
    </location>
</feature>